<feature type="coiled-coil region" evidence="1">
    <location>
        <begin position="397"/>
        <end position="475"/>
    </location>
</feature>
<evidence type="ECO:0000313" key="4">
    <source>
        <dbReference type="Proteomes" id="UP000321440"/>
    </source>
</evidence>
<proteinExistence type="predicted"/>
<feature type="chain" id="PRO_5022036327" description="X-X-X-Leu-X-X-Gly heptad repeat-containing protein" evidence="2">
    <location>
        <begin position="24"/>
        <end position="607"/>
    </location>
</feature>
<reference evidence="3 4" key="1">
    <citation type="submission" date="2019-07" db="EMBL/GenBank/DDBJ databases">
        <title>Whole genome shotgun sequence of Alkalibacillus haloalkaliphilus NBRC 103110.</title>
        <authorList>
            <person name="Hosoyama A."/>
            <person name="Uohara A."/>
            <person name="Ohji S."/>
            <person name="Ichikawa N."/>
        </authorList>
    </citation>
    <scope>NUCLEOTIDE SEQUENCE [LARGE SCALE GENOMIC DNA]</scope>
    <source>
        <strain evidence="3 4">NBRC 103110</strain>
    </source>
</reference>
<dbReference type="Proteomes" id="UP000321440">
    <property type="component" value="Unassembled WGS sequence"/>
</dbReference>
<evidence type="ECO:0008006" key="5">
    <source>
        <dbReference type="Google" id="ProtNLM"/>
    </source>
</evidence>
<name>A0A511W2Z6_9BACI</name>
<evidence type="ECO:0000313" key="3">
    <source>
        <dbReference type="EMBL" id="GEN45455.1"/>
    </source>
</evidence>
<keyword evidence="2" id="KW-0732">Signal</keyword>
<dbReference type="EMBL" id="BJYA01000005">
    <property type="protein sequence ID" value="GEN45455.1"/>
    <property type="molecule type" value="Genomic_DNA"/>
</dbReference>
<protein>
    <recommendedName>
        <fullName evidence="5">X-X-X-Leu-X-X-Gly heptad repeat-containing protein</fullName>
    </recommendedName>
</protein>
<sequence length="607" mass="67961">MKTKRLSIILIASLLLMPSFAMATSDESESNESSPSQLDGEGSFSEKHEVVYATLNAFGQQDEMYVVNQFDVIEHGEMIDYGPYETVQNLTNLEDIELNDEEVTFRSGEDQFYYQGNLNGKPLPWTFDIRYTLDGEEVNPHDILGEDGHLQIEIETSGDDEVNPVFYENYLMQISLALDSEIYNQIEAEDGTVASAGKNKQVTFTVMPEEDETFVVEANVSNFEFDGVEISALPPNMSFDEFDTDEMQDEMNTLAEAFSDLHDGVGDLRDGVFELNDGVSDLHDGSSDYLSGMNELDEGSADLIEGSQEIQNALNQMRAGFETDGEIDLSDLDELEQALRQIADGLYEAEEGIAEIRENYDGSLESLREAINDIPVGELSEDNFDELYDSDIDPEVIDELVQTYEAAQNARENFDESSELFNYVVPVLEELEQTVNEIAVNLEQTADEFAEGLDELDFIEELEQLETGLEQLANQYGEFHAGLVEYTGGVGELSSNYSGIHEGIGELSDGTAVLGDGVDELHDGTGELAQETSDLPAQMQSEIDELMDDFDFSDFEPVSFMSERNENVETVQFVIQTESITIDDDEDDDEVEEEEKGIWERFLDLFR</sequence>
<dbReference type="InterPro" id="IPR023908">
    <property type="entry name" value="xxxLxxG_rpt"/>
</dbReference>
<organism evidence="3 4">
    <name type="scientific">Alkalibacillus haloalkaliphilus</name>
    <dbReference type="NCBI Taxonomy" id="94136"/>
    <lineage>
        <taxon>Bacteria</taxon>
        <taxon>Bacillati</taxon>
        <taxon>Bacillota</taxon>
        <taxon>Bacilli</taxon>
        <taxon>Bacillales</taxon>
        <taxon>Bacillaceae</taxon>
        <taxon>Alkalibacillus</taxon>
    </lineage>
</organism>
<dbReference type="NCBIfam" id="TIGR03057">
    <property type="entry name" value="xxxLxxG_by_4"/>
    <property type="match status" value="2"/>
</dbReference>
<evidence type="ECO:0000256" key="2">
    <source>
        <dbReference type="SAM" id="SignalP"/>
    </source>
</evidence>
<gene>
    <name evidence="3" type="ORF">AHA02nite_12310</name>
</gene>
<evidence type="ECO:0000256" key="1">
    <source>
        <dbReference type="SAM" id="Coils"/>
    </source>
</evidence>
<dbReference type="RefSeq" id="WP_146815411.1">
    <property type="nucleotide sequence ID" value="NZ_BJYA01000005.1"/>
</dbReference>
<dbReference type="SUPFAM" id="SSF58104">
    <property type="entry name" value="Methyl-accepting chemotaxis protein (MCP) signaling domain"/>
    <property type="match status" value="1"/>
</dbReference>
<comment type="caution">
    <text evidence="3">The sequence shown here is derived from an EMBL/GenBank/DDBJ whole genome shotgun (WGS) entry which is preliminary data.</text>
</comment>
<dbReference type="AlphaFoldDB" id="A0A511W2Z6"/>
<dbReference type="Gene3D" id="1.10.287.950">
    <property type="entry name" value="Methyl-accepting chemotaxis protein"/>
    <property type="match status" value="2"/>
</dbReference>
<keyword evidence="4" id="KW-1185">Reference proteome</keyword>
<accession>A0A511W2Z6</accession>
<dbReference type="OrthoDB" id="9815841at2"/>
<keyword evidence="1" id="KW-0175">Coiled coil</keyword>
<feature type="signal peptide" evidence="2">
    <location>
        <begin position="1"/>
        <end position="23"/>
    </location>
</feature>